<dbReference type="Pfam" id="PF00512">
    <property type="entry name" value="HisKA"/>
    <property type="match status" value="1"/>
</dbReference>
<evidence type="ECO:0000259" key="14">
    <source>
        <dbReference type="PROSITE" id="PS50112"/>
    </source>
</evidence>
<keyword evidence="8" id="KW-0902">Two-component regulatory system</keyword>
<dbReference type="InterPro" id="IPR013767">
    <property type="entry name" value="PAS_fold"/>
</dbReference>
<dbReference type="Gene3D" id="3.40.50.2300">
    <property type="match status" value="2"/>
</dbReference>
<dbReference type="Gene3D" id="1.10.287.130">
    <property type="match status" value="1"/>
</dbReference>
<sequence length="1202" mass="135221">MKNKLIRILLVEDEEIIALQQKRSLENEGYVVLHFHDGESAVEYCKTHATDVDLILMDIDLGEGIDGTETAIQVLKTQEIPIIFVSSHSEKEFVEKTDSIPNYGYVIKGSGSFVIEAAIKMALKLSTAIKEKNQINHKLSATLDALPDLIFEVGLSGTYYDFHTPRNDLLYISPDEILGKNISDVLPKAAAETGMKAILEASTSGSSIGHQIELEVPAGPRWFELSVVRKKDSDGEEPKFIVVSRDITINKLAEKKITRLNHAYTALTHCNQAIVHSKTRQDLFDQICQNLVTNGEMTTAWIGIIDEFTGRIEPKAHSGKGSEWLKEITLTNQLQHPFGLGTIGNSIRNQEGFFCQDMSADPSFSDWREHSKTYQWSSVAGVPLVEGGRVIGVLLVFSSERNAYDDDIKNLLNEMAADIGYALDNFTLNQSKEAAEIFIRTLTDILPSMLGYWTVELKCRFANKAYIDWFGKNPDEIIGVGIEEVLGEVLFQKNESYIKQVLLGIPQTFERTIVKPNGKIGYTLAQYIPDLRNGIVIGFIALVTDISVEKLSEIAQHKAEHLSRATLDALSAHIAILDEESRVIYVNQAWKDFADTNQLHSANYSIGMNYIEICSSTEGPFAEESESFLKSLQDVMDGKLEDFSLEYQCHSPIEKRWFVARITKFKGDGPVRIVVAHENITKRKLAEFGLIENEAKFKTILEHIVDSVIIIDIEGNIRMANESTVNMFGYGLRELTGKNIKILMPTPFREEHDTYLSNYHSTGIKKIIGKGREISALKKNGEVFPIDLSVSEWMFEGEKFFTGIVKDITYKKSMESHLKQSQKLEALGQISGGIAHDFNNILAILMGNLELIARKIPIEDLKVRSKIDASLRAVDRGSQLTKKLLSFARKQAFSPQIFDLNEVIRDNEEMLARVIGKEIEIQVETSAEPLLVSLDKNELQNVILNLAINARDAMDHAGTLTLRTERSNKFFDPENNIPSENEKLFAELTILDTGSGIPEEIKEKIFEPFFTTKAKDKGTGLGLSLTYGFMKQSDGFIKVYSELGKGTCFKLFFPLTEDMLSSNEKKVIEKEDARDNTKNKNFTVLLVDDELPMLKIAAYILTDLGYQIFTAASSLEAMEQLRIHKIDLIITDIIMPGETNGIALAKFVQTNYPQLKIILSSGFPGHLHEKESADLRSFTFIEKPYRIKEFEQKVWEKLYDKI</sequence>
<dbReference type="Pfam" id="PF13426">
    <property type="entry name" value="PAS_9"/>
    <property type="match status" value="1"/>
</dbReference>
<dbReference type="FunFam" id="3.30.450.20:FF:000060">
    <property type="entry name" value="Sensor protein FixL"/>
    <property type="match status" value="1"/>
</dbReference>
<evidence type="ECO:0000256" key="2">
    <source>
        <dbReference type="ARBA" id="ARBA00012438"/>
    </source>
</evidence>
<dbReference type="GO" id="GO:0000155">
    <property type="term" value="F:phosphorelay sensor kinase activity"/>
    <property type="evidence" value="ECO:0007669"/>
    <property type="project" value="InterPro"/>
</dbReference>
<dbReference type="InterPro" id="IPR029016">
    <property type="entry name" value="GAF-like_dom_sf"/>
</dbReference>
<dbReference type="Pfam" id="PF13185">
    <property type="entry name" value="GAF_2"/>
    <property type="match status" value="1"/>
</dbReference>
<comment type="caution">
    <text evidence="16">The sequence shown here is derived from an EMBL/GenBank/DDBJ whole genome shotgun (WGS) entry which is preliminary data.</text>
</comment>
<proteinExistence type="predicted"/>
<gene>
    <name evidence="16" type="ORF">EHQ58_06780</name>
</gene>
<dbReference type="SMART" id="SM00448">
    <property type="entry name" value="REC"/>
    <property type="match status" value="2"/>
</dbReference>
<organism evidence="16 17">
    <name type="scientific">Leptospira ognonensis</name>
    <dbReference type="NCBI Taxonomy" id="2484945"/>
    <lineage>
        <taxon>Bacteria</taxon>
        <taxon>Pseudomonadati</taxon>
        <taxon>Spirochaetota</taxon>
        <taxon>Spirochaetia</taxon>
        <taxon>Leptospirales</taxon>
        <taxon>Leptospiraceae</taxon>
        <taxon>Leptospira</taxon>
    </lineage>
</organism>
<dbReference type="SMART" id="SM00388">
    <property type="entry name" value="HisKA"/>
    <property type="match status" value="1"/>
</dbReference>
<keyword evidence="7" id="KW-0067">ATP-binding</keyword>
<feature type="domain" description="Response regulatory" evidence="13">
    <location>
        <begin position="1083"/>
        <end position="1198"/>
    </location>
</feature>
<dbReference type="InterPro" id="IPR004358">
    <property type="entry name" value="Sig_transdc_His_kin-like_C"/>
</dbReference>
<accession>A0A4R9K2G8</accession>
<dbReference type="PROSITE" id="PS50109">
    <property type="entry name" value="HIS_KIN"/>
    <property type="match status" value="1"/>
</dbReference>
<dbReference type="Pfam" id="PF00072">
    <property type="entry name" value="Response_reg"/>
    <property type="match status" value="2"/>
</dbReference>
<evidence type="ECO:0000256" key="10">
    <source>
        <dbReference type="ARBA" id="ARBA00070616"/>
    </source>
</evidence>
<keyword evidence="3 11" id="KW-0597">Phosphoprotein</keyword>
<feature type="domain" description="PAC" evidence="15">
    <location>
        <begin position="206"/>
        <end position="259"/>
    </location>
</feature>
<dbReference type="SMART" id="SM00086">
    <property type="entry name" value="PAC"/>
    <property type="match status" value="3"/>
</dbReference>
<dbReference type="InterPro" id="IPR035965">
    <property type="entry name" value="PAS-like_dom_sf"/>
</dbReference>
<evidence type="ECO:0000256" key="3">
    <source>
        <dbReference type="ARBA" id="ARBA00022553"/>
    </source>
</evidence>
<feature type="modified residue" description="4-aspartylphosphate" evidence="11">
    <location>
        <position position="1132"/>
    </location>
</feature>
<evidence type="ECO:0000256" key="7">
    <source>
        <dbReference type="ARBA" id="ARBA00022840"/>
    </source>
</evidence>
<dbReference type="PANTHER" id="PTHR43065:SF46">
    <property type="entry name" value="C4-DICARBOXYLATE TRANSPORT SENSOR PROTEIN DCTB"/>
    <property type="match status" value="1"/>
</dbReference>
<dbReference type="PANTHER" id="PTHR43065">
    <property type="entry name" value="SENSOR HISTIDINE KINASE"/>
    <property type="match status" value="1"/>
</dbReference>
<evidence type="ECO:0000256" key="8">
    <source>
        <dbReference type="ARBA" id="ARBA00023012"/>
    </source>
</evidence>
<dbReference type="InterPro" id="IPR001610">
    <property type="entry name" value="PAC"/>
</dbReference>
<dbReference type="PROSITE" id="PS50112">
    <property type="entry name" value="PAS"/>
    <property type="match status" value="1"/>
</dbReference>
<evidence type="ECO:0000313" key="16">
    <source>
        <dbReference type="EMBL" id="TGL60199.1"/>
    </source>
</evidence>
<keyword evidence="5" id="KW-0547">Nucleotide-binding</keyword>
<evidence type="ECO:0000256" key="1">
    <source>
        <dbReference type="ARBA" id="ARBA00000085"/>
    </source>
</evidence>
<dbReference type="Pfam" id="PF00989">
    <property type="entry name" value="PAS"/>
    <property type="match status" value="1"/>
</dbReference>
<evidence type="ECO:0000259" key="15">
    <source>
        <dbReference type="PROSITE" id="PS50113"/>
    </source>
</evidence>
<keyword evidence="17" id="KW-1185">Reference proteome</keyword>
<evidence type="ECO:0000256" key="9">
    <source>
        <dbReference type="ARBA" id="ARBA00059827"/>
    </source>
</evidence>
<dbReference type="PROSITE" id="PS50113">
    <property type="entry name" value="PAC"/>
    <property type="match status" value="2"/>
</dbReference>
<evidence type="ECO:0000259" key="12">
    <source>
        <dbReference type="PROSITE" id="PS50109"/>
    </source>
</evidence>
<dbReference type="Gene3D" id="3.30.565.10">
    <property type="entry name" value="Histidine kinase-like ATPase, C-terminal domain"/>
    <property type="match status" value="1"/>
</dbReference>
<dbReference type="InterPro" id="IPR003018">
    <property type="entry name" value="GAF"/>
</dbReference>
<evidence type="ECO:0000256" key="4">
    <source>
        <dbReference type="ARBA" id="ARBA00022679"/>
    </source>
</evidence>
<dbReference type="NCBIfam" id="TIGR00229">
    <property type="entry name" value="sensory_box"/>
    <property type="match status" value="2"/>
</dbReference>
<dbReference type="PROSITE" id="PS50110">
    <property type="entry name" value="RESPONSE_REGULATORY"/>
    <property type="match status" value="2"/>
</dbReference>
<protein>
    <recommendedName>
        <fullName evidence="10">Sensor protein FixL</fullName>
        <ecNumber evidence="2">2.7.13.3</ecNumber>
    </recommendedName>
</protein>
<comment type="catalytic activity">
    <reaction evidence="1">
        <text>ATP + protein L-histidine = ADP + protein N-phospho-L-histidine.</text>
        <dbReference type="EC" id="2.7.13.3"/>
    </reaction>
</comment>
<evidence type="ECO:0000313" key="17">
    <source>
        <dbReference type="Proteomes" id="UP000297693"/>
    </source>
</evidence>
<dbReference type="InterPro" id="IPR013656">
    <property type="entry name" value="PAS_4"/>
</dbReference>
<feature type="domain" description="Response regulatory" evidence="13">
    <location>
        <begin position="7"/>
        <end position="123"/>
    </location>
</feature>
<name>A0A4R9K2G8_9LEPT</name>
<feature type="domain" description="PAC" evidence="15">
    <location>
        <begin position="770"/>
        <end position="820"/>
    </location>
</feature>
<dbReference type="SUPFAM" id="SSF52172">
    <property type="entry name" value="CheY-like"/>
    <property type="match status" value="2"/>
</dbReference>
<dbReference type="SMART" id="SM00091">
    <property type="entry name" value="PAS"/>
    <property type="match status" value="4"/>
</dbReference>
<feature type="domain" description="Histidine kinase" evidence="12">
    <location>
        <begin position="833"/>
        <end position="1057"/>
    </location>
</feature>
<dbReference type="InterPro" id="IPR036890">
    <property type="entry name" value="HATPase_C_sf"/>
</dbReference>
<keyword evidence="6" id="KW-0418">Kinase</keyword>
<dbReference type="AlphaFoldDB" id="A0A4R9K2G8"/>
<dbReference type="InterPro" id="IPR001789">
    <property type="entry name" value="Sig_transdc_resp-reg_receiver"/>
</dbReference>
<dbReference type="SUPFAM" id="SSF55785">
    <property type="entry name" value="PYP-like sensor domain (PAS domain)"/>
    <property type="match status" value="4"/>
</dbReference>
<dbReference type="CDD" id="cd00130">
    <property type="entry name" value="PAS"/>
    <property type="match status" value="3"/>
</dbReference>
<dbReference type="PRINTS" id="PR00344">
    <property type="entry name" value="BCTRLSENSOR"/>
</dbReference>
<dbReference type="Gene3D" id="3.30.450.40">
    <property type="match status" value="1"/>
</dbReference>
<feature type="domain" description="PAS" evidence="14">
    <location>
        <begin position="693"/>
        <end position="745"/>
    </location>
</feature>
<evidence type="ECO:0000256" key="6">
    <source>
        <dbReference type="ARBA" id="ARBA00022777"/>
    </source>
</evidence>
<dbReference type="GO" id="GO:0005524">
    <property type="term" value="F:ATP binding"/>
    <property type="evidence" value="ECO:0007669"/>
    <property type="project" value="UniProtKB-KW"/>
</dbReference>
<dbReference type="InterPro" id="IPR036097">
    <property type="entry name" value="HisK_dim/P_sf"/>
</dbReference>
<dbReference type="InterPro" id="IPR000700">
    <property type="entry name" value="PAS-assoc_C"/>
</dbReference>
<dbReference type="OrthoDB" id="9815750at2"/>
<dbReference type="Gene3D" id="3.30.450.20">
    <property type="entry name" value="PAS domain"/>
    <property type="match status" value="4"/>
</dbReference>
<evidence type="ECO:0000259" key="13">
    <source>
        <dbReference type="PROSITE" id="PS50110"/>
    </source>
</evidence>
<keyword evidence="4" id="KW-0808">Transferase</keyword>
<dbReference type="InterPro" id="IPR005467">
    <property type="entry name" value="His_kinase_dom"/>
</dbReference>
<reference evidence="16" key="1">
    <citation type="journal article" date="2019" name="PLoS Negl. Trop. Dis.">
        <title>Revisiting the worldwide diversity of Leptospira species in the environment.</title>
        <authorList>
            <person name="Vincent A.T."/>
            <person name="Schiettekatte O."/>
            <person name="Bourhy P."/>
            <person name="Veyrier F.J."/>
            <person name="Picardeau M."/>
        </authorList>
    </citation>
    <scope>NUCLEOTIDE SEQUENCE [LARGE SCALE GENOMIC DNA]</scope>
    <source>
        <strain evidence="16">201702476</strain>
    </source>
</reference>
<dbReference type="CDD" id="cd00156">
    <property type="entry name" value="REC"/>
    <property type="match status" value="1"/>
</dbReference>
<dbReference type="Pfam" id="PF02518">
    <property type="entry name" value="HATPase_c"/>
    <property type="match status" value="1"/>
</dbReference>
<comment type="function">
    <text evidence="9">Putative oxygen sensor; modulates the activity of FixJ, a transcriptional activator of nitrogen fixation fixK gene. FixL probably acts as a kinase that phosphorylates FixJ.</text>
</comment>
<evidence type="ECO:0000256" key="5">
    <source>
        <dbReference type="ARBA" id="ARBA00022741"/>
    </source>
</evidence>
<dbReference type="SUPFAM" id="SSF55781">
    <property type="entry name" value="GAF domain-like"/>
    <property type="match status" value="1"/>
</dbReference>
<dbReference type="InterPro" id="IPR011006">
    <property type="entry name" value="CheY-like_superfamily"/>
</dbReference>
<feature type="modified residue" description="4-aspartylphosphate" evidence="11">
    <location>
        <position position="58"/>
    </location>
</feature>
<dbReference type="InterPro" id="IPR003661">
    <property type="entry name" value="HisK_dim/P_dom"/>
</dbReference>
<dbReference type="InterPro" id="IPR003594">
    <property type="entry name" value="HATPase_dom"/>
</dbReference>
<dbReference type="GO" id="GO:0006355">
    <property type="term" value="P:regulation of DNA-templated transcription"/>
    <property type="evidence" value="ECO:0007669"/>
    <property type="project" value="InterPro"/>
</dbReference>
<dbReference type="SMART" id="SM00387">
    <property type="entry name" value="HATPase_c"/>
    <property type="match status" value="1"/>
</dbReference>
<dbReference type="InterPro" id="IPR000014">
    <property type="entry name" value="PAS"/>
</dbReference>
<dbReference type="SUPFAM" id="SSF47384">
    <property type="entry name" value="Homodimeric domain of signal transducing histidine kinase"/>
    <property type="match status" value="1"/>
</dbReference>
<evidence type="ECO:0000256" key="11">
    <source>
        <dbReference type="PROSITE-ProRule" id="PRU00169"/>
    </source>
</evidence>
<dbReference type="CDD" id="cd00082">
    <property type="entry name" value="HisKA"/>
    <property type="match status" value="1"/>
</dbReference>
<dbReference type="EC" id="2.7.13.3" evidence="2"/>
<dbReference type="RefSeq" id="WP_135623125.1">
    <property type="nucleotide sequence ID" value="NZ_RQGD01000022.1"/>
</dbReference>
<dbReference type="SUPFAM" id="SSF55874">
    <property type="entry name" value="ATPase domain of HSP90 chaperone/DNA topoisomerase II/histidine kinase"/>
    <property type="match status" value="1"/>
</dbReference>
<dbReference type="EMBL" id="RQGD01000022">
    <property type="protein sequence ID" value="TGL60199.1"/>
    <property type="molecule type" value="Genomic_DNA"/>
</dbReference>
<dbReference type="Proteomes" id="UP000297693">
    <property type="component" value="Unassembled WGS sequence"/>
</dbReference>
<dbReference type="Pfam" id="PF08448">
    <property type="entry name" value="PAS_4"/>
    <property type="match status" value="2"/>
</dbReference>